<reference evidence="1" key="1">
    <citation type="submission" date="2023-10" db="EMBL/GenBank/DDBJ databases">
        <authorList>
            <person name="Domelevo Entfellner J.-B."/>
        </authorList>
    </citation>
    <scope>NUCLEOTIDE SEQUENCE</scope>
</reference>
<dbReference type="Gramene" id="rna-AYBTSS11_LOCUS26016">
    <property type="protein sequence ID" value="CAJ1973949.1"/>
    <property type="gene ID" value="gene-AYBTSS11_LOCUS26016"/>
</dbReference>
<keyword evidence="2" id="KW-1185">Reference proteome</keyword>
<organism evidence="1 2">
    <name type="scientific">Sphenostylis stenocarpa</name>
    <dbReference type="NCBI Taxonomy" id="92480"/>
    <lineage>
        <taxon>Eukaryota</taxon>
        <taxon>Viridiplantae</taxon>
        <taxon>Streptophyta</taxon>
        <taxon>Embryophyta</taxon>
        <taxon>Tracheophyta</taxon>
        <taxon>Spermatophyta</taxon>
        <taxon>Magnoliopsida</taxon>
        <taxon>eudicotyledons</taxon>
        <taxon>Gunneridae</taxon>
        <taxon>Pentapetalae</taxon>
        <taxon>rosids</taxon>
        <taxon>fabids</taxon>
        <taxon>Fabales</taxon>
        <taxon>Fabaceae</taxon>
        <taxon>Papilionoideae</taxon>
        <taxon>50 kb inversion clade</taxon>
        <taxon>NPAAA clade</taxon>
        <taxon>indigoferoid/millettioid clade</taxon>
        <taxon>Phaseoleae</taxon>
        <taxon>Sphenostylis</taxon>
    </lineage>
</organism>
<name>A0AA86TH34_9FABA</name>
<dbReference type="EMBL" id="OY731406">
    <property type="protein sequence ID" value="CAJ1973949.1"/>
    <property type="molecule type" value="Genomic_DNA"/>
</dbReference>
<evidence type="ECO:0000313" key="2">
    <source>
        <dbReference type="Proteomes" id="UP001189624"/>
    </source>
</evidence>
<sequence>MEWLSGSLREAVTSLDDEKAGSCSSTAGRIYIKRVGTIFHVQSKIQKQGTMKLSVLNINFETLLVLA</sequence>
<gene>
    <name evidence="1" type="ORF">AYBTSS11_LOCUS26016</name>
</gene>
<proteinExistence type="predicted"/>
<evidence type="ECO:0000313" key="1">
    <source>
        <dbReference type="EMBL" id="CAJ1973949.1"/>
    </source>
</evidence>
<dbReference type="Proteomes" id="UP001189624">
    <property type="component" value="Chromosome 9"/>
</dbReference>
<protein>
    <submittedName>
        <fullName evidence="1">Uncharacterized protein</fullName>
    </submittedName>
</protein>
<accession>A0AA86TH34</accession>
<dbReference type="AlphaFoldDB" id="A0AA86TH34"/>